<keyword evidence="10" id="KW-1185">Reference proteome</keyword>
<dbReference type="PANTHER" id="PTHR21624:SF1">
    <property type="entry name" value="ALKYLGLYCEROL MONOOXYGENASE"/>
    <property type="match status" value="1"/>
</dbReference>
<dbReference type="GO" id="GO:0016020">
    <property type="term" value="C:membrane"/>
    <property type="evidence" value="ECO:0007669"/>
    <property type="project" value="GOC"/>
</dbReference>
<evidence type="ECO:0000256" key="3">
    <source>
        <dbReference type="ARBA" id="ARBA00022989"/>
    </source>
</evidence>
<dbReference type="GO" id="GO:0008610">
    <property type="term" value="P:lipid biosynthetic process"/>
    <property type="evidence" value="ECO:0007669"/>
    <property type="project" value="InterPro"/>
</dbReference>
<evidence type="ECO:0000313" key="9">
    <source>
        <dbReference type="EMBL" id="SHL33666.1"/>
    </source>
</evidence>
<dbReference type="RefSeq" id="WP_082815683.1">
    <property type="nucleotide sequence ID" value="NZ_FRBT01000001.1"/>
</dbReference>
<evidence type="ECO:0000256" key="7">
    <source>
        <dbReference type="SAM" id="Phobius"/>
    </source>
</evidence>
<feature type="transmembrane region" description="Helical" evidence="7">
    <location>
        <begin position="163"/>
        <end position="182"/>
    </location>
</feature>
<evidence type="ECO:0000259" key="8">
    <source>
        <dbReference type="Pfam" id="PF04116"/>
    </source>
</evidence>
<dbReference type="InterPro" id="IPR006694">
    <property type="entry name" value="Fatty_acid_hydroxylase"/>
</dbReference>
<dbReference type="STRING" id="946677.SAMN05444484_1011150"/>
<feature type="transmembrane region" description="Helical" evidence="7">
    <location>
        <begin position="105"/>
        <end position="124"/>
    </location>
</feature>
<keyword evidence="4" id="KW-0560">Oxidoreductase</keyword>
<comment type="subcellular location">
    <subcellularLocation>
        <location evidence="1">Endomembrane system</location>
        <topology evidence="1">Multi-pass membrane protein</topology>
    </subcellularLocation>
</comment>
<dbReference type="GO" id="GO:0012505">
    <property type="term" value="C:endomembrane system"/>
    <property type="evidence" value="ECO:0007669"/>
    <property type="project" value="UniProtKB-SubCell"/>
</dbReference>
<dbReference type="GO" id="GO:0050479">
    <property type="term" value="F:glyceryl-ether monooxygenase activity"/>
    <property type="evidence" value="ECO:0007669"/>
    <property type="project" value="TreeGrafter"/>
</dbReference>
<feature type="domain" description="Fatty acid hydroxylase" evidence="8">
    <location>
        <begin position="113"/>
        <end position="242"/>
    </location>
</feature>
<evidence type="ECO:0000256" key="5">
    <source>
        <dbReference type="ARBA" id="ARBA00023098"/>
    </source>
</evidence>
<organism evidence="9 10">
    <name type="scientific">Flavobacterium chilense</name>
    <dbReference type="NCBI Taxonomy" id="946677"/>
    <lineage>
        <taxon>Bacteria</taxon>
        <taxon>Pseudomonadati</taxon>
        <taxon>Bacteroidota</taxon>
        <taxon>Flavobacteriia</taxon>
        <taxon>Flavobacteriales</taxon>
        <taxon>Flavobacteriaceae</taxon>
        <taxon>Flavobacterium</taxon>
    </lineage>
</organism>
<name>A0A1M6ZTB1_9FLAO</name>
<keyword evidence="2 7" id="KW-0812">Transmembrane</keyword>
<protein>
    <submittedName>
        <fullName evidence="9">Sterol desaturase/sphingolipid hydroxylase, fatty acid hydroxylase superfamily</fullName>
    </submittedName>
</protein>
<dbReference type="PANTHER" id="PTHR21624">
    <property type="entry name" value="STEROL DESATURASE-RELATED PROTEIN"/>
    <property type="match status" value="1"/>
</dbReference>
<keyword evidence="5" id="KW-0443">Lipid metabolism</keyword>
<feature type="transmembrane region" description="Helical" evidence="7">
    <location>
        <begin position="35"/>
        <end position="57"/>
    </location>
</feature>
<reference evidence="10" key="1">
    <citation type="submission" date="2016-11" db="EMBL/GenBank/DDBJ databases">
        <authorList>
            <person name="Varghese N."/>
            <person name="Submissions S."/>
        </authorList>
    </citation>
    <scope>NUCLEOTIDE SEQUENCE [LARGE SCALE GENOMIC DNA]</scope>
    <source>
        <strain evidence="10">DSM 24724</strain>
    </source>
</reference>
<keyword evidence="3 7" id="KW-1133">Transmembrane helix</keyword>
<dbReference type="GO" id="GO:0005506">
    <property type="term" value="F:iron ion binding"/>
    <property type="evidence" value="ECO:0007669"/>
    <property type="project" value="InterPro"/>
</dbReference>
<evidence type="ECO:0000256" key="4">
    <source>
        <dbReference type="ARBA" id="ARBA00023002"/>
    </source>
</evidence>
<evidence type="ECO:0000256" key="1">
    <source>
        <dbReference type="ARBA" id="ARBA00004127"/>
    </source>
</evidence>
<evidence type="ECO:0000256" key="6">
    <source>
        <dbReference type="ARBA" id="ARBA00023136"/>
    </source>
</evidence>
<keyword evidence="6 7" id="KW-0472">Membrane</keyword>
<proteinExistence type="predicted"/>
<dbReference type="GO" id="GO:0006643">
    <property type="term" value="P:membrane lipid metabolic process"/>
    <property type="evidence" value="ECO:0007669"/>
    <property type="project" value="TreeGrafter"/>
</dbReference>
<dbReference type="Pfam" id="PF04116">
    <property type="entry name" value="FA_hydroxylase"/>
    <property type="match status" value="1"/>
</dbReference>
<evidence type="ECO:0000313" key="10">
    <source>
        <dbReference type="Proteomes" id="UP000184028"/>
    </source>
</evidence>
<sequence>MIKIINYLFIKLSIFGAQPIAIERIHEVEKSAPNLIVYALPIVLVFTVLEFVVFYFLERKEYDKKETLGSVLIGLGNLSVNLLMKTGLLYAVVAVYNILPYRMEFSWWSLIPCFVLYDFCSYWTHRISHYCRFFWATHVVHHSAEHYNLTVSFRQSWFQYAKIVFFVPLIFAGFHPAIFFIANQLSVLYQFWVHTEAIGKLHPFIEKYFGTPSNHRVHHGSQEKYLDKNFGATFMIWDHIFDSFQYEEEQPRYGITSLLKSKLNPLYLNIHEFQDIIADVKKAKGFQRKMYYIFASPDAIAKQKLKKETTQPIKLTASCEQIKNKNSFNNSFSNTLTEKIIV</sequence>
<accession>A0A1M6ZTB1</accession>
<evidence type="ECO:0000256" key="2">
    <source>
        <dbReference type="ARBA" id="ARBA00022692"/>
    </source>
</evidence>
<dbReference type="AlphaFoldDB" id="A0A1M6ZTB1"/>
<dbReference type="EMBL" id="FRBT01000001">
    <property type="protein sequence ID" value="SHL33666.1"/>
    <property type="molecule type" value="Genomic_DNA"/>
</dbReference>
<feature type="transmembrane region" description="Helical" evidence="7">
    <location>
        <begin position="78"/>
        <end position="99"/>
    </location>
</feature>
<gene>
    <name evidence="9" type="ORF">SAMN05444484_1011150</name>
</gene>
<dbReference type="Proteomes" id="UP000184028">
    <property type="component" value="Unassembled WGS sequence"/>
</dbReference>
<dbReference type="InterPro" id="IPR051689">
    <property type="entry name" value="Sterol_desaturase/TMEM195"/>
</dbReference>